<dbReference type="OrthoDB" id="23205at10239"/>
<accession>M4QQ09</accession>
<keyword evidence="2" id="KW-1185">Reference proteome</keyword>
<dbReference type="Proteomes" id="UP000201252">
    <property type="component" value="Segment"/>
</dbReference>
<proteinExistence type="predicted"/>
<gene>
    <name evidence="1" type="ORF">SWZG_00244</name>
</gene>
<evidence type="ECO:0000313" key="1">
    <source>
        <dbReference type="EMBL" id="AGH31750.1"/>
    </source>
</evidence>
<reference evidence="1 2" key="1">
    <citation type="submission" date="2010-10" db="EMBL/GenBank/DDBJ databases">
        <title>The Genome Sequence of Synechococcus phage S-SKS1.</title>
        <authorList>
            <consortium name="The Broad Institute Genome Sequencing Platform"/>
            <person name="Henn M.R."/>
            <person name="Clokie M."/>
            <person name="Levin J."/>
            <person name="Malboeuf C."/>
            <person name="Casali M."/>
            <person name="Russ C."/>
            <person name="Lennon N."/>
            <person name="Chapman S.B."/>
            <person name="Erlich R."/>
            <person name="Young S.K."/>
            <person name="Yandava C."/>
            <person name="Zeng Q."/>
            <person name="Alvarado L."/>
            <person name="Anderson S."/>
            <person name="Berlin A."/>
            <person name="Chen Z."/>
            <person name="Freedman E."/>
            <person name="Gellesch M."/>
            <person name="Goldberg J."/>
            <person name="Green L."/>
            <person name="Griggs A."/>
            <person name="Gujja S."/>
            <person name="Heilman E.R."/>
            <person name="Heiman D."/>
            <person name="Hollinger A."/>
            <person name="Howarth C."/>
            <person name="Larson L."/>
            <person name="Mehta T."/>
            <person name="Pearson M."/>
            <person name="Roberts A."/>
            <person name="Ryan E."/>
            <person name="Saif S."/>
            <person name="Shea T."/>
            <person name="Shenoy N."/>
            <person name="Sisk P."/>
            <person name="Stolte C."/>
            <person name="Sykes S."/>
            <person name="White J."/>
            <person name="Haas B."/>
            <person name="Nusbaum C."/>
            <person name="Birren B."/>
        </authorList>
    </citation>
    <scope>NUCLEOTIDE SEQUENCE [LARGE SCALE GENOMIC DNA]</scope>
</reference>
<organism evidence="1 2">
    <name type="scientific">Synechococcus phage S-SKS1</name>
    <dbReference type="NCBI Taxonomy" id="754042"/>
    <lineage>
        <taxon>Viruses</taxon>
        <taxon>Duplodnaviria</taxon>
        <taxon>Heunggongvirae</taxon>
        <taxon>Uroviricota</taxon>
        <taxon>Caudoviricetes</taxon>
        <taxon>Llyrvirus</taxon>
        <taxon>Llyrvirus SSKS1</taxon>
    </lineage>
</organism>
<evidence type="ECO:0000313" key="2">
    <source>
        <dbReference type="Proteomes" id="UP000201252"/>
    </source>
</evidence>
<protein>
    <submittedName>
        <fullName evidence="1">Uncharacterized protein</fullName>
    </submittedName>
</protein>
<dbReference type="KEGG" id="vg:15011155"/>
<dbReference type="RefSeq" id="YP_007674602.1">
    <property type="nucleotide sequence ID" value="NC_020851.1"/>
</dbReference>
<dbReference type="GeneID" id="15011155"/>
<name>M4QQ09_9CAUD</name>
<sequence>MANIRKSFNFRSGLQVDNDNFVINANGLVGIGTSIPQNYLLNVYGDTRTTGLTTTRDLYVTQNVEVIGVTTVGVLTASSIDIANGVNVGGALTAATLKLTNGETVDNLIGFARTTFITDNGGVGLHTTSKIGINTTTSPGASDPELSVTGNVDVTGVITATTFSGNVTGDLNSSGVSTFTELKVGTAITMSVGIITATTFIGNLTGDVTGTATTATNLADGANITTGTIDDDRLPDLITSNINILSGTSYFNKIGVNTTTPSSDIHVRKNIQTEIQVTSDSNASLIGLGRSESITGYNGVLRYGNTDSAFSQFSDPYSLDIMNYGTGNLNFYLNPSEIVGTTGGFYWHKETQRLMALTSAGNLGVGITNPLYKLQVVGTAYVSGDVEFGNNLNLTNNLILGSGGNIGINSTIPTEKLDVVGNIAATGNIVSVGNITAGSISTTTGTSSQFLKADGSIDSSTYLTSALQNVVEDTSPELGGNLNLNGKSITGICTANFAGIVTTTRSITAAQGFTSGIGVTTPVQISVTGSTLTFNVVGVGSTSLTLS</sequence>
<dbReference type="EMBL" id="HQ633071">
    <property type="protein sequence ID" value="AGH31750.1"/>
    <property type="molecule type" value="Genomic_DNA"/>
</dbReference>